<keyword evidence="1" id="KW-0677">Repeat</keyword>
<evidence type="ECO:0000313" key="4">
    <source>
        <dbReference type="Proteomes" id="UP000799757"/>
    </source>
</evidence>
<organism evidence="3 4">
    <name type="scientific">Melanomma pulvis-pyrius CBS 109.77</name>
    <dbReference type="NCBI Taxonomy" id="1314802"/>
    <lineage>
        <taxon>Eukaryota</taxon>
        <taxon>Fungi</taxon>
        <taxon>Dikarya</taxon>
        <taxon>Ascomycota</taxon>
        <taxon>Pezizomycotina</taxon>
        <taxon>Dothideomycetes</taxon>
        <taxon>Pleosporomycetidae</taxon>
        <taxon>Pleosporales</taxon>
        <taxon>Melanommataceae</taxon>
        <taxon>Melanomma</taxon>
    </lineage>
</organism>
<dbReference type="EMBL" id="MU002178">
    <property type="protein sequence ID" value="KAF2788886.1"/>
    <property type="molecule type" value="Genomic_DNA"/>
</dbReference>
<evidence type="ECO:0000256" key="1">
    <source>
        <dbReference type="ARBA" id="ARBA00022737"/>
    </source>
</evidence>
<accession>A0A6A6WXR3</accession>
<dbReference type="PANTHER" id="PTHR45641:SF19">
    <property type="entry name" value="NEPHROCYSTIN-3"/>
    <property type="match status" value="1"/>
</dbReference>
<dbReference type="InterPro" id="IPR011990">
    <property type="entry name" value="TPR-like_helical_dom_sf"/>
</dbReference>
<evidence type="ECO:0008006" key="5">
    <source>
        <dbReference type="Google" id="ProtNLM"/>
    </source>
</evidence>
<proteinExistence type="predicted"/>
<evidence type="ECO:0000313" key="3">
    <source>
        <dbReference type="EMBL" id="KAF2788886.1"/>
    </source>
</evidence>
<gene>
    <name evidence="3" type="ORF">K505DRAFT_254466</name>
</gene>
<evidence type="ECO:0000256" key="2">
    <source>
        <dbReference type="ARBA" id="ARBA00022803"/>
    </source>
</evidence>
<dbReference type="Proteomes" id="UP000799757">
    <property type="component" value="Unassembled WGS sequence"/>
</dbReference>
<dbReference type="PANTHER" id="PTHR45641">
    <property type="entry name" value="TETRATRICOPEPTIDE REPEAT PROTEIN (AFU_ORTHOLOGUE AFUA_6G03870)"/>
    <property type="match status" value="1"/>
</dbReference>
<keyword evidence="2" id="KW-0802">TPR repeat</keyword>
<feature type="non-terminal residue" evidence="3">
    <location>
        <position position="68"/>
    </location>
</feature>
<keyword evidence="4" id="KW-1185">Reference proteome</keyword>
<sequence>MSGSNESSTLLSSNLLGSVLTALGKYSEAESMHRQTLATSKKVLGVNHPSTLTTMNNLALVLDSQGKY</sequence>
<dbReference type="SUPFAM" id="SSF48452">
    <property type="entry name" value="TPR-like"/>
    <property type="match status" value="1"/>
</dbReference>
<dbReference type="AlphaFoldDB" id="A0A6A6WXR3"/>
<name>A0A6A6WXR3_9PLEO</name>
<protein>
    <recommendedName>
        <fullName evidence="5">Kinesin light chain</fullName>
    </recommendedName>
</protein>
<reference evidence="3" key="1">
    <citation type="journal article" date="2020" name="Stud. Mycol.">
        <title>101 Dothideomycetes genomes: a test case for predicting lifestyles and emergence of pathogens.</title>
        <authorList>
            <person name="Haridas S."/>
            <person name="Albert R."/>
            <person name="Binder M."/>
            <person name="Bloem J."/>
            <person name="Labutti K."/>
            <person name="Salamov A."/>
            <person name="Andreopoulos B."/>
            <person name="Baker S."/>
            <person name="Barry K."/>
            <person name="Bills G."/>
            <person name="Bluhm B."/>
            <person name="Cannon C."/>
            <person name="Castanera R."/>
            <person name="Culley D."/>
            <person name="Daum C."/>
            <person name="Ezra D."/>
            <person name="Gonzalez J."/>
            <person name="Henrissat B."/>
            <person name="Kuo A."/>
            <person name="Liang C."/>
            <person name="Lipzen A."/>
            <person name="Lutzoni F."/>
            <person name="Magnuson J."/>
            <person name="Mondo S."/>
            <person name="Nolan M."/>
            <person name="Ohm R."/>
            <person name="Pangilinan J."/>
            <person name="Park H.-J."/>
            <person name="Ramirez L."/>
            <person name="Alfaro M."/>
            <person name="Sun H."/>
            <person name="Tritt A."/>
            <person name="Yoshinaga Y."/>
            <person name="Zwiers L.-H."/>
            <person name="Turgeon B."/>
            <person name="Goodwin S."/>
            <person name="Spatafora J."/>
            <person name="Crous P."/>
            <person name="Grigoriev I."/>
        </authorList>
    </citation>
    <scope>NUCLEOTIDE SEQUENCE</scope>
    <source>
        <strain evidence="3">CBS 109.77</strain>
    </source>
</reference>
<dbReference type="OrthoDB" id="1658288at2759"/>
<dbReference type="Pfam" id="PF13424">
    <property type="entry name" value="TPR_12"/>
    <property type="match status" value="1"/>
</dbReference>
<dbReference type="Gene3D" id="1.25.40.10">
    <property type="entry name" value="Tetratricopeptide repeat domain"/>
    <property type="match status" value="1"/>
</dbReference>